<organism evidence="1">
    <name type="scientific">viral metagenome</name>
    <dbReference type="NCBI Taxonomy" id="1070528"/>
    <lineage>
        <taxon>unclassified sequences</taxon>
        <taxon>metagenomes</taxon>
        <taxon>organismal metagenomes</taxon>
    </lineage>
</organism>
<sequence length="131" mass="14929">MVFIKNSFTGQVTTDIVGSKNELKYYRVHDGTTREDDPKKRFYENRTEFVLDKLFKLHPGKIEPYESAIRMNARSFDNAAMDRITANYKKNDISPILDCISSSPVVSFTEVIIVPDIDDGFTKVGRSGKLN</sequence>
<name>A0A6C0FC00_9ZZZZ</name>
<dbReference type="EMBL" id="MN738829">
    <property type="protein sequence ID" value="QHT38391.1"/>
    <property type="molecule type" value="Genomic_DNA"/>
</dbReference>
<dbReference type="AlphaFoldDB" id="A0A6C0FC00"/>
<evidence type="ECO:0000313" key="1">
    <source>
        <dbReference type="EMBL" id="QHT38391.1"/>
    </source>
</evidence>
<proteinExistence type="predicted"/>
<accession>A0A6C0FC00</accession>
<reference evidence="1" key="1">
    <citation type="journal article" date="2020" name="Nature">
        <title>Giant virus diversity and host interactions through global metagenomics.</title>
        <authorList>
            <person name="Schulz F."/>
            <person name="Roux S."/>
            <person name="Paez-Espino D."/>
            <person name="Jungbluth S."/>
            <person name="Walsh D.A."/>
            <person name="Denef V.J."/>
            <person name="McMahon K.D."/>
            <person name="Konstantinidis K.T."/>
            <person name="Eloe-Fadrosh E.A."/>
            <person name="Kyrpides N.C."/>
            <person name="Woyke T."/>
        </authorList>
    </citation>
    <scope>NUCLEOTIDE SEQUENCE</scope>
    <source>
        <strain evidence="1">GVMAG-S-ERX556101-89</strain>
    </source>
</reference>
<protein>
    <submittedName>
        <fullName evidence="1">Uncharacterized protein</fullName>
    </submittedName>
</protein>